<evidence type="ECO:0000313" key="6">
    <source>
        <dbReference type="EMBL" id="GAH72586.1"/>
    </source>
</evidence>
<dbReference type="InterPro" id="IPR015424">
    <property type="entry name" value="PyrdxlP-dep_Trfase"/>
</dbReference>
<dbReference type="GO" id="GO:0016212">
    <property type="term" value="F:kynurenine-oxoglutarate transaminase activity"/>
    <property type="evidence" value="ECO:0007669"/>
    <property type="project" value="TreeGrafter"/>
</dbReference>
<sequence length="131" mass="14426">MISKRLAPFGINIFSEMTRFAEEQGAINLSQGFPDFDGPSELLENAVRALRSGHNQYARSMGYQGLVEAVSEKVQQHYKLHYDPYSEVVICSGATEGMASTFLGLLNPGDEVIFFEPYYDSYPAFAALAGA</sequence>
<evidence type="ECO:0000259" key="5">
    <source>
        <dbReference type="Pfam" id="PF00155"/>
    </source>
</evidence>
<evidence type="ECO:0000256" key="1">
    <source>
        <dbReference type="ARBA" id="ARBA00001933"/>
    </source>
</evidence>
<dbReference type="GO" id="GO:0030170">
    <property type="term" value="F:pyridoxal phosphate binding"/>
    <property type="evidence" value="ECO:0007669"/>
    <property type="project" value="InterPro"/>
</dbReference>
<evidence type="ECO:0000256" key="2">
    <source>
        <dbReference type="ARBA" id="ARBA00022576"/>
    </source>
</evidence>
<dbReference type="Pfam" id="PF00155">
    <property type="entry name" value="Aminotran_1_2"/>
    <property type="match status" value="1"/>
</dbReference>
<comment type="caution">
    <text evidence="6">The sequence shown here is derived from an EMBL/GenBank/DDBJ whole genome shotgun (WGS) entry which is preliminary data.</text>
</comment>
<dbReference type="InterPro" id="IPR015421">
    <property type="entry name" value="PyrdxlP-dep_Trfase_major"/>
</dbReference>
<proteinExistence type="predicted"/>
<comment type="cofactor">
    <cofactor evidence="1">
        <name>pyridoxal 5'-phosphate</name>
        <dbReference type="ChEBI" id="CHEBI:597326"/>
    </cofactor>
</comment>
<dbReference type="Gene3D" id="3.40.640.10">
    <property type="entry name" value="Type I PLP-dependent aspartate aminotransferase-like (Major domain)"/>
    <property type="match status" value="1"/>
</dbReference>
<dbReference type="SUPFAM" id="SSF53383">
    <property type="entry name" value="PLP-dependent transferases"/>
    <property type="match status" value="1"/>
</dbReference>
<gene>
    <name evidence="6" type="ORF">S03H2_47548</name>
</gene>
<feature type="non-terminal residue" evidence="6">
    <location>
        <position position="131"/>
    </location>
</feature>
<protein>
    <recommendedName>
        <fullName evidence="5">Aminotransferase class I/classII large domain-containing protein</fullName>
    </recommendedName>
</protein>
<organism evidence="6">
    <name type="scientific">marine sediment metagenome</name>
    <dbReference type="NCBI Taxonomy" id="412755"/>
    <lineage>
        <taxon>unclassified sequences</taxon>
        <taxon>metagenomes</taxon>
        <taxon>ecological metagenomes</taxon>
    </lineage>
</organism>
<evidence type="ECO:0000256" key="3">
    <source>
        <dbReference type="ARBA" id="ARBA00022679"/>
    </source>
</evidence>
<dbReference type="Gene3D" id="3.90.1150.10">
    <property type="entry name" value="Aspartate Aminotransferase, domain 1"/>
    <property type="match status" value="1"/>
</dbReference>
<dbReference type="CDD" id="cd00609">
    <property type="entry name" value="AAT_like"/>
    <property type="match status" value="1"/>
</dbReference>
<reference evidence="6" key="1">
    <citation type="journal article" date="2014" name="Front. Microbiol.">
        <title>High frequency of phylogenetically diverse reductive dehalogenase-homologous genes in deep subseafloor sedimentary metagenomes.</title>
        <authorList>
            <person name="Kawai M."/>
            <person name="Futagami T."/>
            <person name="Toyoda A."/>
            <person name="Takaki Y."/>
            <person name="Nishi S."/>
            <person name="Hori S."/>
            <person name="Arai W."/>
            <person name="Tsubouchi T."/>
            <person name="Morono Y."/>
            <person name="Uchiyama I."/>
            <person name="Ito T."/>
            <person name="Fujiyama A."/>
            <person name="Inagaki F."/>
            <person name="Takami H."/>
        </authorList>
    </citation>
    <scope>NUCLEOTIDE SEQUENCE</scope>
    <source>
        <strain evidence="6">Expedition CK06-06</strain>
    </source>
</reference>
<keyword evidence="2" id="KW-0032">Aminotransferase</keyword>
<accession>X1HR09</accession>
<keyword evidence="4" id="KW-0663">Pyridoxal phosphate</keyword>
<dbReference type="EMBL" id="BARU01029924">
    <property type="protein sequence ID" value="GAH72586.1"/>
    <property type="molecule type" value="Genomic_DNA"/>
</dbReference>
<keyword evidence="3" id="KW-0808">Transferase</keyword>
<feature type="domain" description="Aminotransferase class I/classII large" evidence="5">
    <location>
        <begin position="27"/>
        <end position="131"/>
    </location>
</feature>
<dbReference type="InterPro" id="IPR015422">
    <property type="entry name" value="PyrdxlP-dep_Trfase_small"/>
</dbReference>
<dbReference type="GO" id="GO:0005737">
    <property type="term" value="C:cytoplasm"/>
    <property type="evidence" value="ECO:0007669"/>
    <property type="project" value="TreeGrafter"/>
</dbReference>
<name>X1HR09_9ZZZZ</name>
<dbReference type="PANTHER" id="PTHR43807:SF20">
    <property type="entry name" value="FI04487P"/>
    <property type="match status" value="1"/>
</dbReference>
<dbReference type="PANTHER" id="PTHR43807">
    <property type="entry name" value="FI04487P"/>
    <property type="match status" value="1"/>
</dbReference>
<dbReference type="AlphaFoldDB" id="X1HR09"/>
<dbReference type="InterPro" id="IPR051326">
    <property type="entry name" value="Kynurenine-oxoglutarate_AT"/>
</dbReference>
<evidence type="ECO:0000256" key="4">
    <source>
        <dbReference type="ARBA" id="ARBA00022898"/>
    </source>
</evidence>
<dbReference type="InterPro" id="IPR004839">
    <property type="entry name" value="Aminotransferase_I/II_large"/>
</dbReference>